<reference evidence="3 4" key="1">
    <citation type="submission" date="2023-12" db="EMBL/GenBank/DDBJ databases">
        <title>Description of Novel Strain Fulvimarina sp. 2208YS6-2-32 isolated from Uroteuthis (Photololigo) edulis.</title>
        <authorList>
            <person name="Park J.-S."/>
        </authorList>
    </citation>
    <scope>NUCLEOTIDE SEQUENCE [LARGE SCALE GENOMIC DNA]</scope>
    <source>
        <strain evidence="3 4">2208YS6-2-32</strain>
    </source>
</reference>
<evidence type="ECO:0000256" key="1">
    <source>
        <dbReference type="SAM" id="SignalP"/>
    </source>
</evidence>
<dbReference type="InterPro" id="IPR011041">
    <property type="entry name" value="Quinoprot_gluc/sorb_DH_b-prop"/>
</dbReference>
<organism evidence="3 4">
    <name type="scientific">Fulvimarina uroteuthidis</name>
    <dbReference type="NCBI Taxonomy" id="3098149"/>
    <lineage>
        <taxon>Bacteria</taxon>
        <taxon>Pseudomonadati</taxon>
        <taxon>Pseudomonadota</taxon>
        <taxon>Alphaproteobacteria</taxon>
        <taxon>Hyphomicrobiales</taxon>
        <taxon>Aurantimonadaceae</taxon>
        <taxon>Fulvimarina</taxon>
    </lineage>
</organism>
<dbReference type="InterPro" id="IPR011042">
    <property type="entry name" value="6-blade_b-propeller_TolB-like"/>
</dbReference>
<keyword evidence="4" id="KW-1185">Reference proteome</keyword>
<keyword evidence="1" id="KW-0732">Signal</keyword>
<dbReference type="Proteomes" id="UP001294412">
    <property type="component" value="Unassembled WGS sequence"/>
</dbReference>
<dbReference type="PANTHER" id="PTHR33546:SF1">
    <property type="entry name" value="LARGE, MULTIFUNCTIONAL SECRETED PROTEIN"/>
    <property type="match status" value="1"/>
</dbReference>
<dbReference type="EMBL" id="JAXLPB010000004">
    <property type="protein sequence ID" value="MDY8110145.1"/>
    <property type="molecule type" value="Genomic_DNA"/>
</dbReference>
<dbReference type="Gene3D" id="2.120.10.30">
    <property type="entry name" value="TolB, C-terminal domain"/>
    <property type="match status" value="1"/>
</dbReference>
<protein>
    <submittedName>
        <fullName evidence="3">PQQ-dependent sugar dehydrogenase</fullName>
    </submittedName>
</protein>
<sequence>MRLATVLAATVFAVPQLAHAQAGAGANDAIEGLTKGEEGVQIVGHVIKPLALDWNEKRMAGLGLPEGFTIDVFADDLENPRMMDVADDGTLYVTRRQNGDVMMLRDTDGDGKSDDRQVVARKDGMHGIEIDGDTVYLMTVEEVYRASRNEDGTLGELELVAEDFPAGGQHPNRMVQMGPDGKLYLSVGSTCNACGETDPENATIVSMNADGSERSIFASGLRNTIGYGFEPSSGTLYGFDHGIDWLGDNEQHGEFNRIEEGERYGWPYVYGLSRPNPQDVPPDSSFEEYAANSVEPIGLHTPHAAPMQMVFYTGDAFPGDYQGDAFVAFRGSWNRQPPSGYEVMRVDFENGEPVAMEPFVTGFLMRDEESPTGWGHMGRLAGMTQGPDGALYLSDDTGGIIYRITYEGETAPDRPEPAFTNADSSALDLGLVSASRRN</sequence>
<name>A0ABU5I435_9HYPH</name>
<feature type="signal peptide" evidence="1">
    <location>
        <begin position="1"/>
        <end position="20"/>
    </location>
</feature>
<comment type="caution">
    <text evidence="3">The sequence shown here is derived from an EMBL/GenBank/DDBJ whole genome shotgun (WGS) entry which is preliminary data.</text>
</comment>
<dbReference type="RefSeq" id="WP_322187670.1">
    <property type="nucleotide sequence ID" value="NZ_JAXLPB010000004.1"/>
</dbReference>
<dbReference type="InterPro" id="IPR054539">
    <property type="entry name" value="Beta-prop_PDH"/>
</dbReference>
<dbReference type="SUPFAM" id="SSF50952">
    <property type="entry name" value="Soluble quinoprotein glucose dehydrogenase"/>
    <property type="match status" value="1"/>
</dbReference>
<gene>
    <name evidence="3" type="ORF">U0C82_13440</name>
</gene>
<evidence type="ECO:0000313" key="3">
    <source>
        <dbReference type="EMBL" id="MDY8110145.1"/>
    </source>
</evidence>
<dbReference type="Pfam" id="PF22807">
    <property type="entry name" value="TrAA12"/>
    <property type="match status" value="1"/>
</dbReference>
<evidence type="ECO:0000259" key="2">
    <source>
        <dbReference type="Pfam" id="PF22807"/>
    </source>
</evidence>
<feature type="domain" description="Pyrroloquinoline quinone-dependent pyranose dehydrogenase beta-propeller" evidence="2">
    <location>
        <begin position="65"/>
        <end position="405"/>
    </location>
</feature>
<proteinExistence type="predicted"/>
<feature type="chain" id="PRO_5046786713" evidence="1">
    <location>
        <begin position="21"/>
        <end position="438"/>
    </location>
</feature>
<accession>A0ABU5I435</accession>
<dbReference type="PANTHER" id="PTHR33546">
    <property type="entry name" value="LARGE, MULTIFUNCTIONAL SECRETED PROTEIN-RELATED"/>
    <property type="match status" value="1"/>
</dbReference>
<evidence type="ECO:0000313" key="4">
    <source>
        <dbReference type="Proteomes" id="UP001294412"/>
    </source>
</evidence>